<comment type="caution">
    <text evidence="1">The sequence shown here is derived from an EMBL/GenBank/DDBJ whole genome shotgun (WGS) entry which is preliminary data.</text>
</comment>
<protein>
    <recommendedName>
        <fullName evidence="3">DUF3575 domain-containing protein</fullName>
    </recommendedName>
</protein>
<proteinExistence type="predicted"/>
<dbReference type="EMBL" id="JBHULC010000011">
    <property type="protein sequence ID" value="MFD2521628.1"/>
    <property type="molecule type" value="Genomic_DNA"/>
</dbReference>
<dbReference type="Proteomes" id="UP001597510">
    <property type="component" value="Unassembled WGS sequence"/>
</dbReference>
<gene>
    <name evidence="1" type="ORF">ACFSR2_12095</name>
</gene>
<dbReference type="RefSeq" id="WP_340235833.1">
    <property type="nucleotide sequence ID" value="NZ_JBBEWC010000005.1"/>
</dbReference>
<accession>A0ABW5J999</accession>
<name>A0ABW5J999_9BACT</name>
<reference evidence="2" key="1">
    <citation type="journal article" date="2019" name="Int. J. Syst. Evol. Microbiol.">
        <title>The Global Catalogue of Microorganisms (GCM) 10K type strain sequencing project: providing services to taxonomists for standard genome sequencing and annotation.</title>
        <authorList>
            <consortium name="The Broad Institute Genomics Platform"/>
            <consortium name="The Broad Institute Genome Sequencing Center for Infectious Disease"/>
            <person name="Wu L."/>
            <person name="Ma J."/>
        </authorList>
    </citation>
    <scope>NUCLEOTIDE SEQUENCE [LARGE SCALE GENOMIC DNA]</scope>
    <source>
        <strain evidence="2">KCTC 52344</strain>
    </source>
</reference>
<evidence type="ECO:0000313" key="1">
    <source>
        <dbReference type="EMBL" id="MFD2521628.1"/>
    </source>
</evidence>
<keyword evidence="2" id="KW-1185">Reference proteome</keyword>
<organism evidence="1 2">
    <name type="scientific">Emticicia soli</name>
    <dbReference type="NCBI Taxonomy" id="2027878"/>
    <lineage>
        <taxon>Bacteria</taxon>
        <taxon>Pseudomonadati</taxon>
        <taxon>Bacteroidota</taxon>
        <taxon>Cytophagia</taxon>
        <taxon>Cytophagales</taxon>
        <taxon>Leadbetterellaceae</taxon>
        <taxon>Emticicia</taxon>
    </lineage>
</organism>
<evidence type="ECO:0000313" key="2">
    <source>
        <dbReference type="Proteomes" id="UP001597510"/>
    </source>
</evidence>
<sequence length="167" mass="18556">MYRTRYTSALMVETFASSPIVSVNYEHLPIRWKTSFWSVRGGVGFLPGGSGAANSPGASFPIATTYNFLFNNLRKRIFNRVYKRCKSAPSKIASEIFGETGLGYTFGAYPNGDTRHNSYFILGVRQQVIFDIPPHPRVIFLRANLTPTYATGTFELRGGISLGISIK</sequence>
<evidence type="ECO:0008006" key="3">
    <source>
        <dbReference type="Google" id="ProtNLM"/>
    </source>
</evidence>